<name>I2CP57_NANGC</name>
<evidence type="ECO:0000259" key="9">
    <source>
        <dbReference type="Pfam" id="PF01529"/>
    </source>
</evidence>
<comment type="catalytic activity">
    <reaction evidence="7">
        <text>L-cysteinyl-[protein] + hexadecanoyl-CoA = S-hexadecanoyl-L-cysteinyl-[protein] + CoA</text>
        <dbReference type="Rhea" id="RHEA:36683"/>
        <dbReference type="Rhea" id="RHEA-COMP:10131"/>
        <dbReference type="Rhea" id="RHEA-COMP:11032"/>
        <dbReference type="ChEBI" id="CHEBI:29950"/>
        <dbReference type="ChEBI" id="CHEBI:57287"/>
        <dbReference type="ChEBI" id="CHEBI:57379"/>
        <dbReference type="ChEBI" id="CHEBI:74151"/>
        <dbReference type="EC" id="2.3.1.225"/>
    </reaction>
</comment>
<evidence type="ECO:0000313" key="10">
    <source>
        <dbReference type="EMBL" id="AFJ68690.1"/>
    </source>
</evidence>
<dbReference type="PANTHER" id="PTHR12246">
    <property type="entry name" value="PALMITOYLTRANSFERASE ZDHHC16"/>
    <property type="match status" value="1"/>
</dbReference>
<dbReference type="EMBL" id="JU964832">
    <property type="protein sequence ID" value="AFJ68690.1"/>
    <property type="molecule type" value="mRNA"/>
</dbReference>
<evidence type="ECO:0000256" key="2">
    <source>
        <dbReference type="ARBA" id="ARBA00022679"/>
    </source>
</evidence>
<keyword evidence="3 7" id="KW-0812">Transmembrane</keyword>
<feature type="transmembrane region" description="Helical" evidence="7">
    <location>
        <begin position="233"/>
        <end position="254"/>
    </location>
</feature>
<feature type="compositionally biased region" description="Polar residues" evidence="8">
    <location>
        <begin position="12"/>
        <end position="21"/>
    </location>
</feature>
<dbReference type="InterPro" id="IPR001594">
    <property type="entry name" value="Palmitoyltrfase_DHHC"/>
</dbReference>
<feature type="domain" description="Palmitoyltransferase DHHC" evidence="9">
    <location>
        <begin position="192"/>
        <end position="324"/>
    </location>
</feature>
<comment type="similarity">
    <text evidence="7">Belongs to the DHHC palmitoyltransferase family.</text>
</comment>
<dbReference type="Pfam" id="PF01529">
    <property type="entry name" value="DHHC"/>
    <property type="match status" value="1"/>
</dbReference>
<comment type="domain">
    <text evidence="7">The DHHC domain is required for palmitoyltransferase activity.</text>
</comment>
<keyword evidence="6 7" id="KW-0012">Acyltransferase</keyword>
<sequence length="471" mass="51922">MRTSGAPAGSLPSHQPHTHPSSGAPCQWAQFKSALHSDRPFEYGYWLSVGVSTLFDWAVRALGPCLVTLACLLIGLVTCLYFGYILPELVGCRGKSGSGVEDPDVRYLCLARVIHGSWAAFLLFNTLFNYFHCVMTSPGSPFVNACDASMHSHGEIQAPSVHANAGTPTDSHSPLHVSSARSDHVDARTYGFCKKCRTPRPPRTHHCHVCKSCVLKMDHHCPWIGQCVGYYNYRYFVLFMMYLWAACVYGALLLGRPFLDMMYGSSQGGGPRMPVIVGSLASARSAIILTFVLAFSVGLALTGLLGWHVFLITTGQTTIEFYINKARRERARQRGFLYTNPHDLGSRQNWQQVFGRDLPWWRSLLPSTRLPPAPGVGPGGPDPGQEKAGAEPREEAWWAEEHRLSAMEEGEEEEEEEMITCDGGECAVLGEGKRGNRRRGGGAAVPAKKWKRNGSRMIFSGVERHTPPVIV</sequence>
<reference evidence="10" key="2">
    <citation type="journal article" date="2012" name="Nat. Commun.">
        <title>Draft genome sequence and genetic transformation of the oleaginous alga Nannochloropis gaditana.</title>
        <authorList>
            <person name="Radakovits R."/>
            <person name="Jinkerson R.E."/>
            <person name="Fuerstenberg S.I."/>
            <person name="Tae H."/>
            <person name="Settlage R.E."/>
            <person name="Boore J.L."/>
            <person name="Posewitz M.C."/>
        </authorList>
    </citation>
    <scope>NUCLEOTIDE SEQUENCE</scope>
    <source>
        <strain evidence="10">CCMP526</strain>
    </source>
</reference>
<proteinExistence type="evidence at transcript level"/>
<evidence type="ECO:0000256" key="1">
    <source>
        <dbReference type="ARBA" id="ARBA00004141"/>
    </source>
</evidence>
<keyword evidence="5 7" id="KW-0472">Membrane</keyword>
<dbReference type="EC" id="2.3.1.225" evidence="7"/>
<evidence type="ECO:0000256" key="8">
    <source>
        <dbReference type="SAM" id="MobiDB-lite"/>
    </source>
</evidence>
<organism evidence="10">
    <name type="scientific">Nannochloropsis gaditana (strain CCMP526)</name>
    <name type="common">Green microalga</name>
    <name type="synonym">Microchloropsis gaditana</name>
    <dbReference type="NCBI Taxonomy" id="1093141"/>
    <lineage>
        <taxon>Eukaryota</taxon>
        <taxon>Sar</taxon>
        <taxon>Stramenopiles</taxon>
        <taxon>Ochrophyta</taxon>
        <taxon>Eustigmatophyceae</taxon>
        <taxon>Eustigmatales</taxon>
        <taxon>Monodopsidaceae</taxon>
        <taxon>Nannochloropsis</taxon>
    </lineage>
</organism>
<dbReference type="GO" id="GO:0019706">
    <property type="term" value="F:protein-cysteine S-palmitoyltransferase activity"/>
    <property type="evidence" value="ECO:0007669"/>
    <property type="project" value="UniProtKB-EC"/>
</dbReference>
<protein>
    <recommendedName>
        <fullName evidence="7">Palmitoyltransferase</fullName>
        <ecNumber evidence="7">2.3.1.225</ecNumber>
    </recommendedName>
</protein>
<feature type="region of interest" description="Disordered" evidence="8">
    <location>
        <begin position="1"/>
        <end position="23"/>
    </location>
</feature>
<evidence type="ECO:0000256" key="7">
    <source>
        <dbReference type="RuleBase" id="RU079119"/>
    </source>
</evidence>
<gene>
    <name evidence="10" type="ORF">NGATSA_2007300</name>
</gene>
<feature type="compositionally biased region" description="Basic and acidic residues" evidence="8">
    <location>
        <begin position="384"/>
        <end position="395"/>
    </location>
</feature>
<feature type="transmembrane region" description="Helical" evidence="7">
    <location>
        <begin position="275"/>
        <end position="299"/>
    </location>
</feature>
<dbReference type="GO" id="GO:0016020">
    <property type="term" value="C:membrane"/>
    <property type="evidence" value="ECO:0007669"/>
    <property type="project" value="UniProtKB-SubCell"/>
</dbReference>
<comment type="subcellular location">
    <subcellularLocation>
        <location evidence="1">Membrane</location>
        <topology evidence="1">Multi-pass membrane protein</topology>
    </subcellularLocation>
</comment>
<feature type="transmembrane region" description="Helical" evidence="7">
    <location>
        <begin position="61"/>
        <end position="86"/>
    </location>
</feature>
<evidence type="ECO:0000256" key="4">
    <source>
        <dbReference type="ARBA" id="ARBA00022989"/>
    </source>
</evidence>
<dbReference type="PROSITE" id="PS50216">
    <property type="entry name" value="DHHC"/>
    <property type="match status" value="1"/>
</dbReference>
<feature type="region of interest" description="Disordered" evidence="8">
    <location>
        <begin position="369"/>
        <end position="395"/>
    </location>
</feature>
<reference evidence="10" key="1">
    <citation type="journal article" date="2012" name="Bioengineered">
        <title>Additional insights into the genome of the oleaginous model alga Nannochloropsis gaditana.</title>
        <authorList>
            <person name="Jinkerson R.E."/>
            <person name="Radakovits R."/>
            <person name="Posewitz M.C."/>
        </authorList>
    </citation>
    <scope>NUCLEOTIDE SEQUENCE</scope>
    <source>
        <strain evidence="10">CCMP526</strain>
    </source>
</reference>
<evidence type="ECO:0000256" key="6">
    <source>
        <dbReference type="ARBA" id="ARBA00023315"/>
    </source>
</evidence>
<dbReference type="InterPro" id="IPR039859">
    <property type="entry name" value="PFA4/ZDH16/20/ERF2-like"/>
</dbReference>
<evidence type="ECO:0000256" key="3">
    <source>
        <dbReference type="ARBA" id="ARBA00022692"/>
    </source>
</evidence>
<keyword evidence="2 7" id="KW-0808">Transferase</keyword>
<dbReference type="AlphaFoldDB" id="I2CP57"/>
<keyword evidence="4 7" id="KW-1133">Transmembrane helix</keyword>
<accession>I2CP57</accession>
<evidence type="ECO:0000256" key="5">
    <source>
        <dbReference type="ARBA" id="ARBA00023136"/>
    </source>
</evidence>